<evidence type="ECO:0000313" key="1">
    <source>
        <dbReference type="EMBL" id="ROQ19878.1"/>
    </source>
</evidence>
<accession>A0A3N1NX61</accession>
<name>A0A3N1NX61_9GAMM</name>
<dbReference type="AlphaFoldDB" id="A0A3N1NX61"/>
<dbReference type="InterPro" id="IPR010836">
    <property type="entry name" value="SapC"/>
</dbReference>
<protein>
    <submittedName>
        <fullName evidence="1">SapC protein</fullName>
    </submittedName>
</protein>
<keyword evidence="2" id="KW-1185">Reference proteome</keyword>
<dbReference type="EMBL" id="RJUK01000001">
    <property type="protein sequence ID" value="ROQ19878.1"/>
    <property type="molecule type" value="Genomic_DNA"/>
</dbReference>
<evidence type="ECO:0000313" key="2">
    <source>
        <dbReference type="Proteomes" id="UP000273643"/>
    </source>
</evidence>
<gene>
    <name evidence="1" type="ORF">EDC38_0469</name>
</gene>
<proteinExistence type="predicted"/>
<organism evidence="1 2">
    <name type="scientific">Marinimicrobium koreense</name>
    <dbReference type="NCBI Taxonomy" id="306545"/>
    <lineage>
        <taxon>Bacteria</taxon>
        <taxon>Pseudomonadati</taxon>
        <taxon>Pseudomonadota</taxon>
        <taxon>Gammaproteobacteria</taxon>
        <taxon>Cellvibrionales</taxon>
        <taxon>Cellvibrionaceae</taxon>
        <taxon>Marinimicrobium</taxon>
    </lineage>
</organism>
<dbReference type="Proteomes" id="UP000273643">
    <property type="component" value="Unassembled WGS sequence"/>
</dbReference>
<comment type="caution">
    <text evidence="1">The sequence shown here is derived from an EMBL/GenBank/DDBJ whole genome shotgun (WGS) entry which is preliminary data.</text>
</comment>
<reference evidence="1 2" key="1">
    <citation type="submission" date="2018-11" db="EMBL/GenBank/DDBJ databases">
        <title>Genomic Encyclopedia of Type Strains, Phase IV (KMG-IV): sequencing the most valuable type-strain genomes for metagenomic binning, comparative biology and taxonomic classification.</title>
        <authorList>
            <person name="Goeker M."/>
        </authorList>
    </citation>
    <scope>NUCLEOTIDE SEQUENCE [LARGE SCALE GENOMIC DNA]</scope>
    <source>
        <strain evidence="1 2">DSM 16974</strain>
    </source>
</reference>
<sequence>MSKQLLIYNNISPVSSEAHRDWSIQIDNHAFAEELNSVPLLATEITSVARELPVIFAKTQDDGGFVPLAVMGLKKGQNLFLDEKKRLTMRYIPGFLRRYPFAFANDGKTDNFTLCIDDQFEGWSKDGSEGKRLFTETGEQTEELKGVMEFLKDYQYRAELTNVFCKRLSELELLEPMEANIKLKDGQEGGGFNLTGFYVVNREKLKKISDEDVLDLFKKDGLELIFSHLQSMQNLNALVNKYSEQSKEAA</sequence>
<dbReference type="Pfam" id="PF07277">
    <property type="entry name" value="SapC"/>
    <property type="match status" value="1"/>
</dbReference>
<dbReference type="OrthoDB" id="9806524at2"/>
<dbReference type="RefSeq" id="WP_024459901.1">
    <property type="nucleotide sequence ID" value="NZ_JBHYFO010000009.1"/>
</dbReference>